<dbReference type="Proteomes" id="UP000243924">
    <property type="component" value="Chromosome I"/>
</dbReference>
<reference evidence="4" key="1">
    <citation type="submission" date="2016-10" db="EMBL/GenBank/DDBJ databases">
        <authorList>
            <person name="Varghese N."/>
            <person name="Submissions S."/>
        </authorList>
    </citation>
    <scope>NUCLEOTIDE SEQUENCE [LARGE SCALE GENOMIC DNA]</scope>
    <source>
        <strain evidence="4">CECT 8338</strain>
    </source>
</reference>
<feature type="domain" description="Peptidase C39-like" evidence="2">
    <location>
        <begin position="43"/>
        <end position="156"/>
    </location>
</feature>
<dbReference type="InterPro" id="IPR039564">
    <property type="entry name" value="Peptidase_C39-like"/>
</dbReference>
<dbReference type="SUPFAM" id="SSF48452">
    <property type="entry name" value="TPR-like"/>
    <property type="match status" value="1"/>
</dbReference>
<evidence type="ECO:0000313" key="4">
    <source>
        <dbReference type="Proteomes" id="UP000243924"/>
    </source>
</evidence>
<keyword evidence="1" id="KW-0732">Signal</keyword>
<organism evidence="3 4">
    <name type="scientific">Halopseudomonas salegens</name>
    <dbReference type="NCBI Taxonomy" id="1434072"/>
    <lineage>
        <taxon>Bacteria</taxon>
        <taxon>Pseudomonadati</taxon>
        <taxon>Pseudomonadota</taxon>
        <taxon>Gammaproteobacteria</taxon>
        <taxon>Pseudomonadales</taxon>
        <taxon>Pseudomonadaceae</taxon>
        <taxon>Halopseudomonas</taxon>
    </lineage>
</organism>
<feature type="signal peptide" evidence="1">
    <location>
        <begin position="1"/>
        <end position="22"/>
    </location>
</feature>
<dbReference type="EMBL" id="LT629787">
    <property type="protein sequence ID" value="SDU09207.1"/>
    <property type="molecule type" value="Genomic_DNA"/>
</dbReference>
<dbReference type="InterPro" id="IPR039563">
    <property type="entry name" value="Peptidase_C39_single_dom"/>
</dbReference>
<dbReference type="STRING" id="1434072.SAMN05216210_1707"/>
<dbReference type="CDD" id="cd02549">
    <property type="entry name" value="Peptidase_C39A"/>
    <property type="match status" value="1"/>
</dbReference>
<dbReference type="Gene3D" id="3.90.70.10">
    <property type="entry name" value="Cysteine proteinases"/>
    <property type="match status" value="1"/>
</dbReference>
<name>A0A1H2FPB9_9GAMM</name>
<feature type="chain" id="PRO_5009274109" evidence="1">
    <location>
        <begin position="23"/>
        <end position="324"/>
    </location>
</feature>
<dbReference type="Pfam" id="PF13529">
    <property type="entry name" value="Peptidase_C39_2"/>
    <property type="match status" value="1"/>
</dbReference>
<evidence type="ECO:0000313" key="3">
    <source>
        <dbReference type="EMBL" id="SDU09207.1"/>
    </source>
</evidence>
<dbReference type="RefSeq" id="WP_092385973.1">
    <property type="nucleotide sequence ID" value="NZ_LT629787.1"/>
</dbReference>
<protein>
    <submittedName>
        <fullName evidence="3">Tetratricopeptide repeat-containing protein</fullName>
    </submittedName>
</protein>
<keyword evidence="4" id="KW-1185">Reference proteome</keyword>
<dbReference type="OrthoDB" id="5611441at2"/>
<dbReference type="Gene3D" id="1.25.40.10">
    <property type="entry name" value="Tetratricopeptide repeat domain"/>
    <property type="match status" value="1"/>
</dbReference>
<accession>A0A1H2FPB9</accession>
<proteinExistence type="predicted"/>
<dbReference type="NCBIfam" id="NF033920">
    <property type="entry name" value="C39_PA2778_fam"/>
    <property type="match status" value="1"/>
</dbReference>
<dbReference type="AlphaFoldDB" id="A0A1H2FPB9"/>
<gene>
    <name evidence="3" type="ORF">SAMN05216210_1707</name>
</gene>
<sequence>MLTASLRLTALLGLLLVLSACAGRGPLLPDDSAVAELPRKVQLDVPFHAQDAYQCGPAALAMVFNHYGLPVHPDHIKDRVYLPERQGSLQMEMVAASRERDLLVYPLTTRLEALLTELAAGHPVLVMQNLGLSWLPQWHYAVVIGYDLETEHLIVHSGLNAAQRESFALFMRTWERAERWARVLVPAGQIPATAEPLRYLLAASELEQTGRLAAAAEAYESAQQQWPEQPGARLGLGNIAWTQARKGDAIEHFRMLVDDFPELTAGWNNLAVALENSGCPHSAKAVRQCETGHSVTLSVGVQHENAAQSRCRLPRVCGQSVDEP</sequence>
<evidence type="ECO:0000256" key="1">
    <source>
        <dbReference type="SAM" id="SignalP"/>
    </source>
</evidence>
<evidence type="ECO:0000259" key="2">
    <source>
        <dbReference type="Pfam" id="PF13529"/>
    </source>
</evidence>
<dbReference type="Pfam" id="PF13432">
    <property type="entry name" value="TPR_16"/>
    <property type="match status" value="1"/>
</dbReference>
<dbReference type="InterPro" id="IPR011990">
    <property type="entry name" value="TPR-like_helical_dom_sf"/>
</dbReference>
<dbReference type="PROSITE" id="PS51257">
    <property type="entry name" value="PROKAR_LIPOPROTEIN"/>
    <property type="match status" value="1"/>
</dbReference>